<dbReference type="PROSITE" id="PS51007">
    <property type="entry name" value="CYTC"/>
    <property type="match status" value="1"/>
</dbReference>
<dbReference type="Proteomes" id="UP000617634">
    <property type="component" value="Unassembled WGS sequence"/>
</dbReference>
<dbReference type="RefSeq" id="WP_197166042.1">
    <property type="nucleotide sequence ID" value="NZ_JADZGI010000003.1"/>
</dbReference>
<proteinExistence type="predicted"/>
<dbReference type="InterPro" id="IPR036909">
    <property type="entry name" value="Cyt_c-like_dom_sf"/>
</dbReference>
<evidence type="ECO:0000259" key="5">
    <source>
        <dbReference type="PROSITE" id="PS51007"/>
    </source>
</evidence>
<comment type="caution">
    <text evidence="6">The sequence shown here is derived from an EMBL/GenBank/DDBJ whole genome shotgun (WGS) entry which is preliminary data.</text>
</comment>
<evidence type="ECO:0000256" key="4">
    <source>
        <dbReference type="PROSITE-ProRule" id="PRU00433"/>
    </source>
</evidence>
<dbReference type="SUPFAM" id="SSF46626">
    <property type="entry name" value="Cytochrome c"/>
    <property type="match status" value="1"/>
</dbReference>
<accession>A0A931MML4</accession>
<evidence type="ECO:0000256" key="1">
    <source>
        <dbReference type="ARBA" id="ARBA00022617"/>
    </source>
</evidence>
<dbReference type="GO" id="GO:0046872">
    <property type="term" value="F:metal ion binding"/>
    <property type="evidence" value="ECO:0007669"/>
    <property type="project" value="UniProtKB-KW"/>
</dbReference>
<dbReference type="AlphaFoldDB" id="A0A931MML4"/>
<evidence type="ECO:0000313" key="6">
    <source>
        <dbReference type="EMBL" id="MBH0114549.1"/>
    </source>
</evidence>
<evidence type="ECO:0000256" key="3">
    <source>
        <dbReference type="ARBA" id="ARBA00023004"/>
    </source>
</evidence>
<sequence>MRPRGPIAARATLGLAILTLLLAGLARVEASPQATAASQGMSDPALARSDYIENCGGCHGITGSSAPAQVPELRGRVGYFMCTEETRAYILRLPNVAHSRIVDDGQLAELMNYVVYVLGKDSVPAGRAPFTGPEVARERRQALSAANLTDERARNVAIAMRECGAPATLGAMYDPR</sequence>
<dbReference type="GO" id="GO:0020037">
    <property type="term" value="F:heme binding"/>
    <property type="evidence" value="ECO:0007669"/>
    <property type="project" value="InterPro"/>
</dbReference>
<dbReference type="GO" id="GO:0009055">
    <property type="term" value="F:electron transfer activity"/>
    <property type="evidence" value="ECO:0007669"/>
    <property type="project" value="InterPro"/>
</dbReference>
<gene>
    <name evidence="6" type="ORF">I5E68_16500</name>
</gene>
<dbReference type="InterPro" id="IPR009056">
    <property type="entry name" value="Cyt_c-like_dom"/>
</dbReference>
<reference evidence="6" key="1">
    <citation type="submission" date="2020-11" db="EMBL/GenBank/DDBJ databases">
        <title>Novosphingobium aureum sp. nov., a marine bacterium isolated from sediment of a salt flat.</title>
        <authorList>
            <person name="Yoo Y."/>
            <person name="Kim J.-J."/>
        </authorList>
    </citation>
    <scope>NUCLEOTIDE SEQUENCE</scope>
    <source>
        <strain evidence="6">YJ-S2-02</strain>
    </source>
</reference>
<feature type="domain" description="Cytochrome c" evidence="5">
    <location>
        <begin position="42"/>
        <end position="118"/>
    </location>
</feature>
<keyword evidence="7" id="KW-1185">Reference proteome</keyword>
<evidence type="ECO:0000256" key="2">
    <source>
        <dbReference type="ARBA" id="ARBA00022723"/>
    </source>
</evidence>
<organism evidence="6 7">
    <name type="scientific">Novosphingobium aureum</name>
    <dbReference type="NCBI Taxonomy" id="2792964"/>
    <lineage>
        <taxon>Bacteria</taxon>
        <taxon>Pseudomonadati</taxon>
        <taxon>Pseudomonadota</taxon>
        <taxon>Alphaproteobacteria</taxon>
        <taxon>Sphingomonadales</taxon>
        <taxon>Sphingomonadaceae</taxon>
        <taxon>Novosphingobium</taxon>
    </lineage>
</organism>
<dbReference type="EMBL" id="JADZGI010000003">
    <property type="protein sequence ID" value="MBH0114549.1"/>
    <property type="molecule type" value="Genomic_DNA"/>
</dbReference>
<protein>
    <submittedName>
        <fullName evidence="6">Cytochrome C</fullName>
    </submittedName>
</protein>
<keyword evidence="3 4" id="KW-0408">Iron</keyword>
<name>A0A931MML4_9SPHN</name>
<evidence type="ECO:0000313" key="7">
    <source>
        <dbReference type="Proteomes" id="UP000617634"/>
    </source>
</evidence>
<keyword evidence="2 4" id="KW-0479">Metal-binding</keyword>
<keyword evidence="1 4" id="KW-0349">Heme</keyword>